<comment type="caution">
    <text evidence="4">The sequence shown here is derived from an EMBL/GenBank/DDBJ whole genome shotgun (WGS) entry which is preliminary data.</text>
</comment>
<dbReference type="Proteomes" id="UP000298030">
    <property type="component" value="Unassembled WGS sequence"/>
</dbReference>
<reference evidence="4 5" key="1">
    <citation type="journal article" date="2019" name="Nat. Ecol. Evol.">
        <title>Megaphylogeny resolves global patterns of mushroom evolution.</title>
        <authorList>
            <person name="Varga T."/>
            <person name="Krizsan K."/>
            <person name="Foldi C."/>
            <person name="Dima B."/>
            <person name="Sanchez-Garcia M."/>
            <person name="Sanchez-Ramirez S."/>
            <person name="Szollosi G.J."/>
            <person name="Szarkandi J.G."/>
            <person name="Papp V."/>
            <person name="Albert L."/>
            <person name="Andreopoulos W."/>
            <person name="Angelini C."/>
            <person name="Antonin V."/>
            <person name="Barry K.W."/>
            <person name="Bougher N.L."/>
            <person name="Buchanan P."/>
            <person name="Buyck B."/>
            <person name="Bense V."/>
            <person name="Catcheside P."/>
            <person name="Chovatia M."/>
            <person name="Cooper J."/>
            <person name="Damon W."/>
            <person name="Desjardin D."/>
            <person name="Finy P."/>
            <person name="Geml J."/>
            <person name="Haridas S."/>
            <person name="Hughes K."/>
            <person name="Justo A."/>
            <person name="Karasinski D."/>
            <person name="Kautmanova I."/>
            <person name="Kiss B."/>
            <person name="Kocsube S."/>
            <person name="Kotiranta H."/>
            <person name="LaButti K.M."/>
            <person name="Lechner B.E."/>
            <person name="Liimatainen K."/>
            <person name="Lipzen A."/>
            <person name="Lukacs Z."/>
            <person name="Mihaltcheva S."/>
            <person name="Morgado L.N."/>
            <person name="Niskanen T."/>
            <person name="Noordeloos M.E."/>
            <person name="Ohm R.A."/>
            <person name="Ortiz-Santana B."/>
            <person name="Ovrebo C."/>
            <person name="Racz N."/>
            <person name="Riley R."/>
            <person name="Savchenko A."/>
            <person name="Shiryaev A."/>
            <person name="Soop K."/>
            <person name="Spirin V."/>
            <person name="Szebenyi C."/>
            <person name="Tomsovsky M."/>
            <person name="Tulloss R.E."/>
            <person name="Uehling J."/>
            <person name="Grigoriev I.V."/>
            <person name="Vagvolgyi C."/>
            <person name="Papp T."/>
            <person name="Martin F.M."/>
            <person name="Miettinen O."/>
            <person name="Hibbett D.S."/>
            <person name="Nagy L.G."/>
        </authorList>
    </citation>
    <scope>NUCLEOTIDE SEQUENCE [LARGE SCALE GENOMIC DNA]</scope>
    <source>
        <strain evidence="4 5">FP101781</strain>
    </source>
</reference>
<keyword evidence="5" id="KW-1185">Reference proteome</keyword>
<evidence type="ECO:0000256" key="1">
    <source>
        <dbReference type="SAM" id="MobiDB-lite"/>
    </source>
</evidence>
<feature type="transmembrane region" description="Helical" evidence="2">
    <location>
        <begin position="57"/>
        <end position="77"/>
    </location>
</feature>
<dbReference type="Pfam" id="PF20151">
    <property type="entry name" value="DUF6533"/>
    <property type="match status" value="1"/>
</dbReference>
<gene>
    <name evidence="4" type="ORF">FA13DRAFT_1671161</name>
</gene>
<feature type="transmembrane region" description="Helical" evidence="2">
    <location>
        <begin position="89"/>
        <end position="109"/>
    </location>
</feature>
<evidence type="ECO:0000313" key="4">
    <source>
        <dbReference type="EMBL" id="TEB21961.1"/>
    </source>
</evidence>
<feature type="non-terminal residue" evidence="4">
    <location>
        <position position="300"/>
    </location>
</feature>
<dbReference type="AlphaFoldDB" id="A0A4Y7SJM2"/>
<evidence type="ECO:0000313" key="5">
    <source>
        <dbReference type="Proteomes" id="UP000298030"/>
    </source>
</evidence>
<dbReference type="OrthoDB" id="3251775at2759"/>
<dbReference type="InterPro" id="IPR045340">
    <property type="entry name" value="DUF6533"/>
</dbReference>
<evidence type="ECO:0000256" key="2">
    <source>
        <dbReference type="SAM" id="Phobius"/>
    </source>
</evidence>
<feature type="transmembrane region" description="Helical" evidence="2">
    <location>
        <begin position="121"/>
        <end position="142"/>
    </location>
</feature>
<keyword evidence="2" id="KW-1133">Transmembrane helix</keyword>
<feature type="transmembrane region" description="Helical" evidence="2">
    <location>
        <begin position="216"/>
        <end position="240"/>
    </location>
</feature>
<feature type="transmembrane region" description="Helical" evidence="2">
    <location>
        <begin position="246"/>
        <end position="268"/>
    </location>
</feature>
<evidence type="ECO:0000259" key="3">
    <source>
        <dbReference type="Pfam" id="PF20151"/>
    </source>
</evidence>
<organism evidence="4 5">
    <name type="scientific">Coprinellus micaceus</name>
    <name type="common">Glistening ink-cap mushroom</name>
    <name type="synonym">Coprinus micaceus</name>
    <dbReference type="NCBI Taxonomy" id="71717"/>
    <lineage>
        <taxon>Eukaryota</taxon>
        <taxon>Fungi</taxon>
        <taxon>Dikarya</taxon>
        <taxon>Basidiomycota</taxon>
        <taxon>Agaricomycotina</taxon>
        <taxon>Agaricomycetes</taxon>
        <taxon>Agaricomycetidae</taxon>
        <taxon>Agaricales</taxon>
        <taxon>Agaricineae</taxon>
        <taxon>Psathyrellaceae</taxon>
        <taxon>Coprinellus</taxon>
    </lineage>
</organism>
<keyword evidence="2" id="KW-0812">Transmembrane</keyword>
<feature type="transmembrane region" description="Helical" evidence="2">
    <location>
        <begin position="181"/>
        <end position="204"/>
    </location>
</feature>
<accession>A0A4Y7SJM2</accession>
<name>A0A4Y7SJM2_COPMI</name>
<dbReference type="EMBL" id="QPFP01000099">
    <property type="protein sequence ID" value="TEB21961.1"/>
    <property type="molecule type" value="Genomic_DNA"/>
</dbReference>
<protein>
    <recommendedName>
        <fullName evidence="3">DUF6533 domain-containing protein</fullName>
    </recommendedName>
</protein>
<proteinExistence type="predicted"/>
<feature type="region of interest" description="Disordered" evidence="1">
    <location>
        <begin position="281"/>
        <end position="300"/>
    </location>
</feature>
<feature type="domain" description="DUF6533" evidence="3">
    <location>
        <begin position="23"/>
        <end position="68"/>
    </location>
</feature>
<sequence length="300" mass="33837">MMSGDISVRAGPPSLAAYQETRYSLLAAQTLVIYEWVACFNDEITLIHSHSWSSVKVAYIFCRYYPMLFWPLFSWAYVGNHSVELCNRIAQPLHALAMPLIISAQAVLFMRAYAFSGRNKIVFCLLAACFGFVVGTFIWFYWVNVPILATKIVSVTSNMDLDPPDAGCFIDYGLRSVGKRIALAMLALLNMEFVSLTIVVICCVRRPSRQTPLGKYFLRQGLSAFAITFILSIVGLMIYFRAGSTPYGGITLPFIFLVPDLVACRLILQLRRRVKPSETEMSREHSRLVRNALETRTPSR</sequence>
<keyword evidence="2" id="KW-0472">Membrane</keyword>